<evidence type="ECO:0000259" key="2">
    <source>
        <dbReference type="PROSITE" id="PS50053"/>
    </source>
</evidence>
<dbReference type="InterPro" id="IPR038169">
    <property type="entry name" value="DC-UbP/UBTD2_N_sf"/>
</dbReference>
<accession>A0ABP0CHP8</accession>
<evidence type="ECO:0000256" key="1">
    <source>
        <dbReference type="SAM" id="MobiDB-lite"/>
    </source>
</evidence>
<feature type="compositionally biased region" description="Basic and acidic residues" evidence="1">
    <location>
        <begin position="257"/>
        <end position="272"/>
    </location>
</feature>
<dbReference type="PROSITE" id="PS50053">
    <property type="entry name" value="UBIQUITIN_2"/>
    <property type="match status" value="1"/>
</dbReference>
<feature type="region of interest" description="Disordered" evidence="1">
    <location>
        <begin position="97"/>
        <end position="120"/>
    </location>
</feature>
<dbReference type="InterPro" id="IPR029071">
    <property type="entry name" value="Ubiquitin-like_domsf"/>
</dbReference>
<feature type="region of interest" description="Disordered" evidence="1">
    <location>
        <begin position="1"/>
        <end position="81"/>
    </location>
</feature>
<sequence>MGCCFSRSEGPNSPYPGGAPSGSARAINIPPPSAATAALTAAASAGTTSSRNAAGVGTGRNQAGDAGGISSSSSTPSTIGSQRLRASAYAAAAAVATSSSSSSQQPPPPMTQEALARHINKPIRRRRWTSRNRVWTRHSIDRERTDFFDTRVTGRAEIWQTLRAALEILWEADLTDATRRDAAGGSTEPTTPASPTSPTTGGSTEIDEARATAQTILDAADITLPTGDMAQGAYDVFGNYYALPAWIVSDPTNLDNDPEHNTSDLDETKGALDDIGSDGNLSEESDDEDDFEEGGVEEEQDEEDGDDTCNDEVRQHLTRPAGETTAPGAEPPKMPRIRRHRRREEKGKAVAAADSASTPAANQVAVRARLSATSRDVVILLGREDTVRNLARHIIEEAKLPHKTRIRIAYLGKILKDNSPLLAQGWNEGHVVNALVFGPAT</sequence>
<evidence type="ECO:0000313" key="4">
    <source>
        <dbReference type="Proteomes" id="UP001642406"/>
    </source>
</evidence>
<dbReference type="InterPro" id="IPR039869">
    <property type="entry name" value="UBTD1/2"/>
</dbReference>
<protein>
    <recommendedName>
        <fullName evidence="2">Ubiquitin-like domain-containing protein</fullName>
    </recommendedName>
</protein>
<gene>
    <name evidence="3" type="ORF">SBRCBS47491_007760</name>
</gene>
<dbReference type="Proteomes" id="UP001642406">
    <property type="component" value="Unassembled WGS sequence"/>
</dbReference>
<organism evidence="3 4">
    <name type="scientific">Sporothrix bragantina</name>
    <dbReference type="NCBI Taxonomy" id="671064"/>
    <lineage>
        <taxon>Eukaryota</taxon>
        <taxon>Fungi</taxon>
        <taxon>Dikarya</taxon>
        <taxon>Ascomycota</taxon>
        <taxon>Pezizomycotina</taxon>
        <taxon>Sordariomycetes</taxon>
        <taxon>Sordariomycetidae</taxon>
        <taxon>Ophiostomatales</taxon>
        <taxon>Ophiostomataceae</taxon>
        <taxon>Sporothrix</taxon>
    </lineage>
</organism>
<dbReference type="InterPro" id="IPR032752">
    <property type="entry name" value="DC-UbP/UBTD2_N"/>
</dbReference>
<feature type="domain" description="Ubiquitin-like" evidence="2">
    <location>
        <begin position="362"/>
        <end position="436"/>
    </location>
</feature>
<keyword evidence="4" id="KW-1185">Reference proteome</keyword>
<proteinExistence type="predicted"/>
<feature type="compositionally biased region" description="Low complexity" evidence="1">
    <location>
        <begin position="183"/>
        <end position="204"/>
    </location>
</feature>
<name>A0ABP0CHP8_9PEZI</name>
<feature type="compositionally biased region" description="Low complexity" evidence="1">
    <location>
        <begin position="68"/>
        <end position="81"/>
    </location>
</feature>
<comment type="caution">
    <text evidence="3">The sequence shown here is derived from an EMBL/GenBank/DDBJ whole genome shotgun (WGS) entry which is preliminary data.</text>
</comment>
<feature type="compositionally biased region" description="Acidic residues" evidence="1">
    <location>
        <begin position="281"/>
        <end position="310"/>
    </location>
</feature>
<feature type="region of interest" description="Disordered" evidence="1">
    <location>
        <begin position="179"/>
        <end position="204"/>
    </location>
</feature>
<dbReference type="Pfam" id="PF16455">
    <property type="entry name" value="UBD"/>
    <property type="match status" value="2"/>
</dbReference>
<dbReference type="PANTHER" id="PTHR13609">
    <property type="entry name" value="UBIQUITIN DOMAIN CONTAINING 1 PROTEIN-RELATED"/>
    <property type="match status" value="1"/>
</dbReference>
<dbReference type="EMBL" id="CAWUHC010000091">
    <property type="protein sequence ID" value="CAK7230941.1"/>
    <property type="molecule type" value="Genomic_DNA"/>
</dbReference>
<dbReference type="Gene3D" id="1.20.225.20">
    <property type="entry name" value="Ub domain-containing protein, DC-UbP/UBTD2, N-terminal domain"/>
    <property type="match status" value="1"/>
</dbReference>
<reference evidence="3 4" key="1">
    <citation type="submission" date="2024-01" db="EMBL/GenBank/DDBJ databases">
        <authorList>
            <person name="Allen C."/>
            <person name="Tagirdzhanova G."/>
        </authorList>
    </citation>
    <scope>NUCLEOTIDE SEQUENCE [LARGE SCALE GENOMIC DNA]</scope>
</reference>
<dbReference type="InterPro" id="IPR000626">
    <property type="entry name" value="Ubiquitin-like_dom"/>
</dbReference>
<evidence type="ECO:0000313" key="3">
    <source>
        <dbReference type="EMBL" id="CAK7230941.1"/>
    </source>
</evidence>
<dbReference type="SUPFAM" id="SSF54236">
    <property type="entry name" value="Ubiquitin-like"/>
    <property type="match status" value="1"/>
</dbReference>
<feature type="compositionally biased region" description="Low complexity" evidence="1">
    <location>
        <begin position="349"/>
        <end position="361"/>
    </location>
</feature>
<feature type="region of interest" description="Disordered" evidence="1">
    <location>
        <begin position="254"/>
        <end position="361"/>
    </location>
</feature>
<feature type="compositionally biased region" description="Low complexity" evidence="1">
    <location>
        <begin position="34"/>
        <end position="54"/>
    </location>
</feature>